<accession>A0A9D7JXU6</accession>
<evidence type="ECO:0000313" key="1">
    <source>
        <dbReference type="EMBL" id="MBK8522745.1"/>
    </source>
</evidence>
<reference evidence="1" key="1">
    <citation type="submission" date="2020-10" db="EMBL/GenBank/DDBJ databases">
        <title>Connecting structure to function with the recovery of over 1000 high-quality activated sludge metagenome-assembled genomes encoding full-length rRNA genes using long-read sequencing.</title>
        <authorList>
            <person name="Singleton C.M."/>
            <person name="Petriglieri F."/>
            <person name="Kristensen J.M."/>
            <person name="Kirkegaard R.H."/>
            <person name="Michaelsen T.Y."/>
            <person name="Andersen M.H."/>
            <person name="Karst S.M."/>
            <person name="Dueholm M.S."/>
            <person name="Nielsen P.H."/>
            <person name="Albertsen M."/>
        </authorList>
    </citation>
    <scope>NUCLEOTIDE SEQUENCE</scope>
    <source>
        <strain evidence="1">Hirt_18-Q3-R61-65_BATAC.395</strain>
    </source>
</reference>
<dbReference type="EMBL" id="JADJUC010000001">
    <property type="protein sequence ID" value="MBK8522745.1"/>
    <property type="molecule type" value="Genomic_DNA"/>
</dbReference>
<dbReference type="AlphaFoldDB" id="A0A9D7JXU6"/>
<name>A0A9D7JXU6_9PROT</name>
<gene>
    <name evidence="1" type="ORF">IPL58_00575</name>
</gene>
<protein>
    <recommendedName>
        <fullName evidence="3">DUF4276 family protein</fullName>
    </recommendedName>
</protein>
<sequence length="208" mass="24177">MKDLLIHAADADAEAFLRSLLNRPEALAIRPISFDIHRHPQRDAGMVQSGAELARMNKGRYQKVLLLWDHHGSGRERRQTPEQVVDEISRKLDSFTWSENHKVEILVPELEQWLWFCESAVAAHCGVTVNRITEWQQDYATKLGRTVGELKQNFPKELFEHLMRERLRQTISPRNFQQIGERASVRSLLHCKSFKAVVMALQSWFPKP</sequence>
<proteinExistence type="predicted"/>
<comment type="caution">
    <text evidence="1">The sequence shown here is derived from an EMBL/GenBank/DDBJ whole genome shotgun (WGS) entry which is preliminary data.</text>
</comment>
<organism evidence="1 2">
    <name type="scientific">Candidatus Proximibacter danicus</name>
    <dbReference type="NCBI Taxonomy" id="2954365"/>
    <lineage>
        <taxon>Bacteria</taxon>
        <taxon>Pseudomonadati</taxon>
        <taxon>Pseudomonadota</taxon>
        <taxon>Betaproteobacteria</taxon>
        <taxon>Candidatus Proximibacter</taxon>
    </lineage>
</organism>
<dbReference type="Proteomes" id="UP000886689">
    <property type="component" value="Unassembled WGS sequence"/>
</dbReference>
<evidence type="ECO:0008006" key="3">
    <source>
        <dbReference type="Google" id="ProtNLM"/>
    </source>
</evidence>
<evidence type="ECO:0000313" key="2">
    <source>
        <dbReference type="Proteomes" id="UP000886689"/>
    </source>
</evidence>